<accession>A0ABU3PR58</accession>
<dbReference type="InterPro" id="IPR044855">
    <property type="entry name" value="CoA-Trfase_III_dom3_sf"/>
</dbReference>
<dbReference type="InterPro" id="IPR023606">
    <property type="entry name" value="CoA-Trfase_III_dom_1_sf"/>
</dbReference>
<evidence type="ECO:0000256" key="1">
    <source>
        <dbReference type="SAM" id="MobiDB-lite"/>
    </source>
</evidence>
<sequence>MPDHATGGPLRGVRVVELAGIGPGPFAVMLLADMGADVVRVDRLGGPGVDYTPNPVLERSRRSVGLDLKRPEGVEVLLDLVAGADVLVESFRPGVLERLGVGPDVCLARNPRLVLGRLSAWGQDGPLADVVGHDVNYIGMTGALHSMGRAGERPVPPLNLVGDFGGGAASLAFGVVCALLETRSSGRGQVVDANVLESTATLMGLVHGMRAQGRWSTERGSNLLDTGCPYYDVYTCADGRWMAFGAVEERFFRTALGVLGVTDPALLDAHKDRARWPALREAVTAAFAARPRAAWEEAFDGVEACVSPVLDLDEAASHPHARARQAYLPLPGSDLPQPAPTPRFSRTPAGMPGAAARPGQHGAEVLAELGYAPERVAALVAAGVVAAPA</sequence>
<dbReference type="PANTHER" id="PTHR48228:SF5">
    <property type="entry name" value="ALPHA-METHYLACYL-COA RACEMASE"/>
    <property type="match status" value="1"/>
</dbReference>
<feature type="region of interest" description="Disordered" evidence="1">
    <location>
        <begin position="329"/>
        <end position="358"/>
    </location>
</feature>
<dbReference type="PANTHER" id="PTHR48228">
    <property type="entry name" value="SUCCINYL-COA--D-CITRAMALATE COA-TRANSFERASE"/>
    <property type="match status" value="1"/>
</dbReference>
<dbReference type="RefSeq" id="WP_315730684.1">
    <property type="nucleotide sequence ID" value="NZ_JAVYII010000001.1"/>
</dbReference>
<proteinExistence type="predicted"/>
<evidence type="ECO:0000313" key="3">
    <source>
        <dbReference type="Proteomes" id="UP001268542"/>
    </source>
</evidence>
<dbReference type="InterPro" id="IPR050509">
    <property type="entry name" value="CoA-transferase_III"/>
</dbReference>
<dbReference type="Proteomes" id="UP001268542">
    <property type="component" value="Unassembled WGS sequence"/>
</dbReference>
<reference evidence="2 3" key="1">
    <citation type="submission" date="2023-08" db="EMBL/GenBank/DDBJ databases">
        <title>Nocardioides seae sp. nov., a bacterium isolated from a soil.</title>
        <authorList>
            <person name="Wang X."/>
        </authorList>
    </citation>
    <scope>NUCLEOTIDE SEQUENCE [LARGE SCALE GENOMIC DNA]</scope>
    <source>
        <strain evidence="2 3">YZH12</strain>
    </source>
</reference>
<evidence type="ECO:0000313" key="2">
    <source>
        <dbReference type="EMBL" id="MDT9591697.1"/>
    </source>
</evidence>
<name>A0ABU3PR58_9ACTN</name>
<dbReference type="EMBL" id="JAVYII010000001">
    <property type="protein sequence ID" value="MDT9591697.1"/>
    <property type="molecule type" value="Genomic_DNA"/>
</dbReference>
<dbReference type="Pfam" id="PF02515">
    <property type="entry name" value="CoA_transf_3"/>
    <property type="match status" value="1"/>
</dbReference>
<dbReference type="Gene3D" id="3.30.1540.10">
    <property type="entry name" value="formyl-coa transferase, domain 3"/>
    <property type="match status" value="1"/>
</dbReference>
<keyword evidence="3" id="KW-1185">Reference proteome</keyword>
<protein>
    <submittedName>
        <fullName evidence="2">CaiB/BaiF CoA-transferase family protein</fullName>
    </submittedName>
</protein>
<gene>
    <name evidence="2" type="ORF">RDV89_01365</name>
</gene>
<comment type="caution">
    <text evidence="2">The sequence shown here is derived from an EMBL/GenBank/DDBJ whole genome shotgun (WGS) entry which is preliminary data.</text>
</comment>
<dbReference type="InterPro" id="IPR003673">
    <property type="entry name" value="CoA-Trfase_fam_III"/>
</dbReference>
<feature type="compositionally biased region" description="Low complexity" evidence="1">
    <location>
        <begin position="348"/>
        <end position="358"/>
    </location>
</feature>
<dbReference type="SUPFAM" id="SSF89796">
    <property type="entry name" value="CoA-transferase family III (CaiB/BaiF)"/>
    <property type="match status" value="1"/>
</dbReference>
<organism evidence="2 3">
    <name type="scientific">Nocardioides imazamoxiresistens</name>
    <dbReference type="NCBI Taxonomy" id="3231893"/>
    <lineage>
        <taxon>Bacteria</taxon>
        <taxon>Bacillati</taxon>
        <taxon>Actinomycetota</taxon>
        <taxon>Actinomycetes</taxon>
        <taxon>Propionibacteriales</taxon>
        <taxon>Nocardioidaceae</taxon>
        <taxon>Nocardioides</taxon>
    </lineage>
</organism>
<dbReference type="Gene3D" id="3.40.50.10540">
    <property type="entry name" value="Crotonobetainyl-coa:carnitine coa-transferase, domain 1"/>
    <property type="match status" value="1"/>
</dbReference>